<keyword evidence="3" id="KW-1185">Reference proteome</keyword>
<dbReference type="Proteomes" id="UP001221757">
    <property type="component" value="Unassembled WGS sequence"/>
</dbReference>
<comment type="caution">
    <text evidence="2">The sequence shown here is derived from an EMBL/GenBank/DDBJ whole genome shotgun (WGS) entry which is preliminary data.</text>
</comment>
<dbReference type="AlphaFoldDB" id="A0AAD7DA72"/>
<organism evidence="2 3">
    <name type="scientific">Mycena rosella</name>
    <name type="common">Pink bonnet</name>
    <name type="synonym">Agaricus rosellus</name>
    <dbReference type="NCBI Taxonomy" id="1033263"/>
    <lineage>
        <taxon>Eukaryota</taxon>
        <taxon>Fungi</taxon>
        <taxon>Dikarya</taxon>
        <taxon>Basidiomycota</taxon>
        <taxon>Agaricomycotina</taxon>
        <taxon>Agaricomycetes</taxon>
        <taxon>Agaricomycetidae</taxon>
        <taxon>Agaricales</taxon>
        <taxon>Marasmiineae</taxon>
        <taxon>Mycenaceae</taxon>
        <taxon>Mycena</taxon>
    </lineage>
</organism>
<feature type="region of interest" description="Disordered" evidence="1">
    <location>
        <begin position="1"/>
        <end position="39"/>
    </location>
</feature>
<dbReference type="EMBL" id="JARKIE010000103">
    <property type="protein sequence ID" value="KAJ7684058.1"/>
    <property type="molecule type" value="Genomic_DNA"/>
</dbReference>
<protein>
    <submittedName>
        <fullName evidence="2">Uncharacterized protein</fullName>
    </submittedName>
</protein>
<proteinExistence type="predicted"/>
<sequence>MANLHSQFLPRLAQGPRPRSGHWSATRHTTCTEDPAPTPAFSTTILPSFFPRSDHLSTTSPKASGRSQREALERPSLVLSSAPKRLDSYHFKKLLASRPANYSNKSFWFDLFLPAGSGIFVASVTVQRLEKEAVTAVSGKQVPIGNPTIRITIRITTFSTNTVAFFELFDEDDRHQAVQYFQHHIYPLNPTALARSSQALRTLCEHLVYLSSP</sequence>
<gene>
    <name evidence="2" type="ORF">B0H17DRAFT_1181478</name>
</gene>
<accession>A0AAD7DA72</accession>
<evidence type="ECO:0000313" key="2">
    <source>
        <dbReference type="EMBL" id="KAJ7684058.1"/>
    </source>
</evidence>
<feature type="compositionally biased region" description="Polar residues" evidence="1">
    <location>
        <begin position="56"/>
        <end position="66"/>
    </location>
</feature>
<name>A0AAD7DA72_MYCRO</name>
<reference evidence="2" key="1">
    <citation type="submission" date="2023-03" db="EMBL/GenBank/DDBJ databases">
        <title>Massive genome expansion in bonnet fungi (Mycena s.s.) driven by repeated elements and novel gene families across ecological guilds.</title>
        <authorList>
            <consortium name="Lawrence Berkeley National Laboratory"/>
            <person name="Harder C.B."/>
            <person name="Miyauchi S."/>
            <person name="Viragh M."/>
            <person name="Kuo A."/>
            <person name="Thoen E."/>
            <person name="Andreopoulos B."/>
            <person name="Lu D."/>
            <person name="Skrede I."/>
            <person name="Drula E."/>
            <person name="Henrissat B."/>
            <person name="Morin E."/>
            <person name="Kohler A."/>
            <person name="Barry K."/>
            <person name="LaButti K."/>
            <person name="Morin E."/>
            <person name="Salamov A."/>
            <person name="Lipzen A."/>
            <person name="Mereny Z."/>
            <person name="Hegedus B."/>
            <person name="Baldrian P."/>
            <person name="Stursova M."/>
            <person name="Weitz H."/>
            <person name="Taylor A."/>
            <person name="Grigoriev I.V."/>
            <person name="Nagy L.G."/>
            <person name="Martin F."/>
            <person name="Kauserud H."/>
        </authorList>
    </citation>
    <scope>NUCLEOTIDE SEQUENCE</scope>
    <source>
        <strain evidence="2">CBHHK067</strain>
    </source>
</reference>
<feature type="region of interest" description="Disordered" evidence="1">
    <location>
        <begin position="52"/>
        <end position="74"/>
    </location>
</feature>
<evidence type="ECO:0000256" key="1">
    <source>
        <dbReference type="SAM" id="MobiDB-lite"/>
    </source>
</evidence>
<evidence type="ECO:0000313" key="3">
    <source>
        <dbReference type="Proteomes" id="UP001221757"/>
    </source>
</evidence>